<dbReference type="AlphaFoldDB" id="A0A8J7A9C0"/>
<feature type="transmembrane region" description="Helical" evidence="8">
    <location>
        <begin position="36"/>
        <end position="61"/>
    </location>
</feature>
<dbReference type="PANTHER" id="PTHR30269:SF37">
    <property type="entry name" value="MEMBRANE TRANSPORTER PROTEIN"/>
    <property type="match status" value="1"/>
</dbReference>
<evidence type="ECO:0000313" key="10">
    <source>
        <dbReference type="Proteomes" id="UP000636505"/>
    </source>
</evidence>
<feature type="transmembrane region" description="Helical" evidence="8">
    <location>
        <begin position="163"/>
        <end position="182"/>
    </location>
</feature>
<dbReference type="PANTHER" id="PTHR30269">
    <property type="entry name" value="TRANSMEMBRANE PROTEIN YFCA"/>
    <property type="match status" value="1"/>
</dbReference>
<dbReference type="EMBL" id="JADEXG010000034">
    <property type="protein sequence ID" value="MBE9078520.1"/>
    <property type="molecule type" value="Genomic_DNA"/>
</dbReference>
<feature type="transmembrane region" description="Helical" evidence="8">
    <location>
        <begin position="124"/>
        <end position="143"/>
    </location>
</feature>
<evidence type="ECO:0000256" key="3">
    <source>
        <dbReference type="ARBA" id="ARBA00022448"/>
    </source>
</evidence>
<comment type="caution">
    <text evidence="9">The sequence shown here is derived from an EMBL/GenBank/DDBJ whole genome shotgun (WGS) entry which is preliminary data.</text>
</comment>
<dbReference type="Pfam" id="PF01925">
    <property type="entry name" value="TauE"/>
    <property type="match status" value="1"/>
</dbReference>
<keyword evidence="7 8" id="KW-0472">Membrane</keyword>
<comment type="subcellular location">
    <subcellularLocation>
        <location evidence="1 8">Cell membrane</location>
        <topology evidence="1 8">Multi-pass membrane protein</topology>
    </subcellularLocation>
</comment>
<keyword evidence="4 8" id="KW-1003">Cell membrane</keyword>
<dbReference type="InterPro" id="IPR052017">
    <property type="entry name" value="TSUP"/>
</dbReference>
<dbReference type="RefSeq" id="WP_193908452.1">
    <property type="nucleotide sequence ID" value="NZ_JADEXG010000034.1"/>
</dbReference>
<feature type="transmembrane region" description="Helical" evidence="8">
    <location>
        <begin position="73"/>
        <end position="91"/>
    </location>
</feature>
<keyword evidence="3" id="KW-0813">Transport</keyword>
<keyword evidence="5 8" id="KW-0812">Transmembrane</keyword>
<feature type="transmembrane region" description="Helical" evidence="8">
    <location>
        <begin position="223"/>
        <end position="240"/>
    </location>
</feature>
<evidence type="ECO:0000256" key="5">
    <source>
        <dbReference type="ARBA" id="ARBA00022692"/>
    </source>
</evidence>
<comment type="similarity">
    <text evidence="2 8">Belongs to the 4-toluene sulfonate uptake permease (TSUP) (TC 2.A.102) family.</text>
</comment>
<protein>
    <recommendedName>
        <fullName evidence="8">Probable membrane transporter protein</fullName>
    </recommendedName>
</protein>
<dbReference type="InterPro" id="IPR002781">
    <property type="entry name" value="TM_pro_TauE-like"/>
</dbReference>
<evidence type="ECO:0000256" key="1">
    <source>
        <dbReference type="ARBA" id="ARBA00004651"/>
    </source>
</evidence>
<name>A0A8J7A9C0_9CYAN</name>
<evidence type="ECO:0000256" key="7">
    <source>
        <dbReference type="ARBA" id="ARBA00023136"/>
    </source>
</evidence>
<feature type="transmembrane region" description="Helical" evidence="8">
    <location>
        <begin position="97"/>
        <end position="117"/>
    </location>
</feature>
<keyword evidence="6 8" id="KW-1133">Transmembrane helix</keyword>
<reference evidence="9" key="1">
    <citation type="submission" date="2020-10" db="EMBL/GenBank/DDBJ databases">
        <authorList>
            <person name="Castelo-Branco R."/>
            <person name="Eusebio N."/>
            <person name="Adriana R."/>
            <person name="Vieira A."/>
            <person name="Brugerolle De Fraissinette N."/>
            <person name="Rezende De Castro R."/>
            <person name="Schneider M.P."/>
            <person name="Vasconcelos V."/>
            <person name="Leao P.N."/>
        </authorList>
    </citation>
    <scope>NUCLEOTIDE SEQUENCE</scope>
    <source>
        <strain evidence="9">LEGE 07310</strain>
    </source>
</reference>
<dbReference type="GO" id="GO:0005886">
    <property type="term" value="C:plasma membrane"/>
    <property type="evidence" value="ECO:0007669"/>
    <property type="project" value="UniProtKB-SubCell"/>
</dbReference>
<evidence type="ECO:0000313" key="9">
    <source>
        <dbReference type="EMBL" id="MBE9078520.1"/>
    </source>
</evidence>
<proteinExistence type="inferred from homology"/>
<evidence type="ECO:0000256" key="4">
    <source>
        <dbReference type="ARBA" id="ARBA00022475"/>
    </source>
</evidence>
<accession>A0A8J7A9C0</accession>
<gene>
    <name evidence="9" type="ORF">IQ241_14650</name>
</gene>
<feature type="transmembrane region" description="Helical" evidence="8">
    <location>
        <begin position="194"/>
        <end position="211"/>
    </location>
</feature>
<keyword evidence="10" id="KW-1185">Reference proteome</keyword>
<organism evidence="9 10">
    <name type="scientific">Vasconcelosia minhoensis LEGE 07310</name>
    <dbReference type="NCBI Taxonomy" id="915328"/>
    <lineage>
        <taxon>Bacteria</taxon>
        <taxon>Bacillati</taxon>
        <taxon>Cyanobacteriota</taxon>
        <taxon>Cyanophyceae</taxon>
        <taxon>Nodosilineales</taxon>
        <taxon>Cymatolegaceae</taxon>
        <taxon>Vasconcelosia</taxon>
        <taxon>Vasconcelosia minhoensis</taxon>
    </lineage>
</organism>
<dbReference type="Proteomes" id="UP000636505">
    <property type="component" value="Unassembled WGS sequence"/>
</dbReference>
<evidence type="ECO:0000256" key="8">
    <source>
        <dbReference type="RuleBase" id="RU363041"/>
    </source>
</evidence>
<evidence type="ECO:0000256" key="6">
    <source>
        <dbReference type="ARBA" id="ARBA00022989"/>
    </source>
</evidence>
<sequence>MTTEQIILLTALLAAFVQGTAGFGFALVAMPVLSGLIGIEVATPLVALTMLTNNTLLGLYYRRACDWAVVRQLLVGSVLGIPLGFLALRYIPAAEMLTALGLLIVAYALYSLIGPVIPALKGRTWTYGTGFLAGILIGSYNLPGPPVVLYGDSQGWNQETFKGNLTSFFWVNAVIVILGHGLQHRLSEQIFNQYLLTIPSLLLGLTAGVALSKFFNPLLFRRLVLGGLIVIGIHLIIVGVKTQ</sequence>
<evidence type="ECO:0000256" key="2">
    <source>
        <dbReference type="ARBA" id="ARBA00009142"/>
    </source>
</evidence>